<dbReference type="EMBL" id="GBXM01075992">
    <property type="protein sequence ID" value="JAH32585.1"/>
    <property type="molecule type" value="Transcribed_RNA"/>
</dbReference>
<reference evidence="1" key="2">
    <citation type="journal article" date="2015" name="Fish Shellfish Immunol.">
        <title>Early steps in the European eel (Anguilla anguilla)-Vibrio vulnificus interaction in the gills: Role of the RtxA13 toxin.</title>
        <authorList>
            <person name="Callol A."/>
            <person name="Pajuelo D."/>
            <person name="Ebbesson L."/>
            <person name="Teles M."/>
            <person name="MacKenzie S."/>
            <person name="Amaro C."/>
        </authorList>
    </citation>
    <scope>NUCLEOTIDE SEQUENCE</scope>
</reference>
<dbReference type="AlphaFoldDB" id="A0A0E9RVS8"/>
<proteinExistence type="predicted"/>
<accession>A0A0E9RVS8</accession>
<reference evidence="1" key="1">
    <citation type="submission" date="2014-11" db="EMBL/GenBank/DDBJ databases">
        <authorList>
            <person name="Amaro Gonzalez C."/>
        </authorList>
    </citation>
    <scope>NUCLEOTIDE SEQUENCE</scope>
</reference>
<evidence type="ECO:0000313" key="1">
    <source>
        <dbReference type="EMBL" id="JAH32585.1"/>
    </source>
</evidence>
<organism evidence="1">
    <name type="scientific">Anguilla anguilla</name>
    <name type="common">European freshwater eel</name>
    <name type="synonym">Muraena anguilla</name>
    <dbReference type="NCBI Taxonomy" id="7936"/>
    <lineage>
        <taxon>Eukaryota</taxon>
        <taxon>Metazoa</taxon>
        <taxon>Chordata</taxon>
        <taxon>Craniata</taxon>
        <taxon>Vertebrata</taxon>
        <taxon>Euteleostomi</taxon>
        <taxon>Actinopterygii</taxon>
        <taxon>Neopterygii</taxon>
        <taxon>Teleostei</taxon>
        <taxon>Anguilliformes</taxon>
        <taxon>Anguillidae</taxon>
        <taxon>Anguilla</taxon>
    </lineage>
</organism>
<sequence>MCVITCFVTNYPRAWCPKPSHLLHKNLGQKEPRN</sequence>
<protein>
    <submittedName>
        <fullName evidence="1">Uncharacterized protein</fullName>
    </submittedName>
</protein>
<name>A0A0E9RVS8_ANGAN</name>